<protein>
    <submittedName>
        <fullName evidence="1">DUF1489 domain-containing protein</fullName>
    </submittedName>
</protein>
<dbReference type="AlphaFoldDB" id="A0A2H5EWG8"/>
<keyword evidence="2" id="KW-1185">Reference proteome</keyword>
<dbReference type="Pfam" id="PF07370">
    <property type="entry name" value="DUF1489"/>
    <property type="match status" value="1"/>
</dbReference>
<evidence type="ECO:0000313" key="1">
    <source>
        <dbReference type="EMBL" id="AUH63637.1"/>
    </source>
</evidence>
<dbReference type="KEGG" id="pzh:CX676_05225"/>
<name>A0A2H5EWG8_9RHOB</name>
<organism evidence="1 2">
    <name type="scientific">Paracoccus zhejiangensis</name>
    <dbReference type="NCBI Taxonomy" id="1077935"/>
    <lineage>
        <taxon>Bacteria</taxon>
        <taxon>Pseudomonadati</taxon>
        <taxon>Pseudomonadota</taxon>
        <taxon>Alphaproteobacteria</taxon>
        <taxon>Rhodobacterales</taxon>
        <taxon>Paracoccaceae</taxon>
        <taxon>Paracoccus</taxon>
    </lineage>
</organism>
<accession>A0A2H5EWG8</accession>
<dbReference type="OrthoDB" id="9798292at2"/>
<sequence length="141" mass="15652">MSPAPLNLMKLCVGADAPEDLLAWQQMRFGGGTACHVTRMWPKREDELLQGGSLYWVFKGVMSARQRLIGLEERIGEDGIRRCALMLDPDLIRVTAVPRRPFQGWRYLKGAEAPIDLPRGAANDTPLPPEVAARLAEMGLI</sequence>
<dbReference type="PIRSF" id="PIRSF032025">
    <property type="entry name" value="UCP032025"/>
    <property type="match status" value="1"/>
</dbReference>
<dbReference type="InterPro" id="IPR008320">
    <property type="entry name" value="UCP032025"/>
</dbReference>
<proteinExistence type="predicted"/>
<gene>
    <name evidence="1" type="ORF">CX676_05225</name>
</gene>
<dbReference type="EMBL" id="CP025430">
    <property type="protein sequence ID" value="AUH63637.1"/>
    <property type="molecule type" value="Genomic_DNA"/>
</dbReference>
<dbReference type="RefSeq" id="WP_101751679.1">
    <property type="nucleotide sequence ID" value="NZ_CP025430.1"/>
</dbReference>
<evidence type="ECO:0000313" key="2">
    <source>
        <dbReference type="Proteomes" id="UP000234530"/>
    </source>
</evidence>
<reference evidence="1 2" key="1">
    <citation type="journal article" date="2013" name="Antonie Van Leeuwenhoek">
        <title>Paracoccus zhejiangensis sp. nov., isolated from activated sludge in wastewater-treatment system.</title>
        <authorList>
            <person name="Wu Z.G."/>
            <person name="Zhang D.F."/>
            <person name="Liu Y.L."/>
            <person name="Wang F."/>
            <person name="Jiang X."/>
            <person name="Li C."/>
            <person name="Li S.P."/>
            <person name="Hong Q."/>
            <person name="Li W.J."/>
        </authorList>
    </citation>
    <scope>NUCLEOTIDE SEQUENCE [LARGE SCALE GENOMIC DNA]</scope>
    <source>
        <strain evidence="1 2">J6</strain>
    </source>
</reference>
<dbReference type="Proteomes" id="UP000234530">
    <property type="component" value="Chromosome"/>
</dbReference>